<reference evidence="2" key="1">
    <citation type="submission" date="2022-06" db="EMBL/GenBank/DDBJ databases">
        <title>Complete genome sequences of two strains of the flax pathogen Septoria linicola.</title>
        <authorList>
            <person name="Lapalu N."/>
            <person name="Simon A."/>
            <person name="Demenou B."/>
            <person name="Paumier D."/>
            <person name="Guillot M.-P."/>
            <person name="Gout L."/>
            <person name="Valade R."/>
        </authorList>
    </citation>
    <scope>NUCLEOTIDE SEQUENCE</scope>
    <source>
        <strain evidence="2">SE15195</strain>
    </source>
</reference>
<proteinExistence type="predicted"/>
<feature type="compositionally biased region" description="Basic and acidic residues" evidence="1">
    <location>
        <begin position="1"/>
        <end position="12"/>
    </location>
</feature>
<name>A0A9Q9EKZ0_9PEZI</name>
<dbReference type="OrthoDB" id="5314997at2759"/>
<sequence length="244" mass="27642">MKRDIDQLKAEETASGSPPAKKHHKSADPDGDTTSNRNKDVFPFFELARELRDLIYDEMLERKRTKIDAGVNLDAFTVKFQPRHTQICRQFHQEAMERAQGVRELELADGPGYGFEEPDLTLQDSHIRALHICLTANEVELVRHSLWVDSLLGSPSNVTETRIKINAISESGPGILKILSTSTFWSSIDSLRELAVYEEHSSADEELYDDDECDDDPDFDFSGRYHTPVGRWNAESGAFEKVEA</sequence>
<gene>
    <name evidence="2" type="ORF">Slin15195_G086100</name>
</gene>
<evidence type="ECO:0000313" key="3">
    <source>
        <dbReference type="Proteomes" id="UP001056384"/>
    </source>
</evidence>
<dbReference type="AlphaFoldDB" id="A0A9Q9EKZ0"/>
<accession>A0A9Q9EKZ0</accession>
<feature type="region of interest" description="Disordered" evidence="1">
    <location>
        <begin position="1"/>
        <end position="38"/>
    </location>
</feature>
<evidence type="ECO:0000313" key="2">
    <source>
        <dbReference type="EMBL" id="USW55291.1"/>
    </source>
</evidence>
<organism evidence="2 3">
    <name type="scientific">Septoria linicola</name>
    <dbReference type="NCBI Taxonomy" id="215465"/>
    <lineage>
        <taxon>Eukaryota</taxon>
        <taxon>Fungi</taxon>
        <taxon>Dikarya</taxon>
        <taxon>Ascomycota</taxon>
        <taxon>Pezizomycotina</taxon>
        <taxon>Dothideomycetes</taxon>
        <taxon>Dothideomycetidae</taxon>
        <taxon>Mycosphaerellales</taxon>
        <taxon>Mycosphaerellaceae</taxon>
        <taxon>Septoria</taxon>
    </lineage>
</organism>
<dbReference type="EMBL" id="CP099424">
    <property type="protein sequence ID" value="USW55291.1"/>
    <property type="molecule type" value="Genomic_DNA"/>
</dbReference>
<evidence type="ECO:0000256" key="1">
    <source>
        <dbReference type="SAM" id="MobiDB-lite"/>
    </source>
</evidence>
<dbReference type="Proteomes" id="UP001056384">
    <property type="component" value="Chromosome 7"/>
</dbReference>
<protein>
    <submittedName>
        <fullName evidence="2">Uncharacterized protein</fullName>
    </submittedName>
</protein>
<keyword evidence="3" id="KW-1185">Reference proteome</keyword>